<dbReference type="EMBL" id="NIOJ01000063">
    <property type="protein sequence ID" value="PNT95592.1"/>
    <property type="molecule type" value="Genomic_DNA"/>
</dbReference>
<dbReference type="AlphaFoldDB" id="A0A2K2F832"/>
<organism evidence="1 2">
    <name type="scientific">Clostridium thermosuccinogenes</name>
    <dbReference type="NCBI Taxonomy" id="84032"/>
    <lineage>
        <taxon>Bacteria</taxon>
        <taxon>Bacillati</taxon>
        <taxon>Bacillota</taxon>
        <taxon>Clostridia</taxon>
        <taxon>Eubacteriales</taxon>
        <taxon>Clostridiaceae</taxon>
        <taxon>Clostridium</taxon>
    </lineage>
</organism>
<evidence type="ECO:0008006" key="3">
    <source>
        <dbReference type="Google" id="ProtNLM"/>
    </source>
</evidence>
<dbReference type="OrthoDB" id="1738147at2"/>
<dbReference type="KEGG" id="cthd:CDO33_09205"/>
<dbReference type="RefSeq" id="WP_103082903.1">
    <property type="nucleotide sequence ID" value="NZ_CP021850.1"/>
</dbReference>
<reference evidence="1 2" key="1">
    <citation type="submission" date="2017-06" db="EMBL/GenBank/DDBJ databases">
        <title>Investigating the central metabolism of Clostridium thermosuccinogenes.</title>
        <authorList>
            <person name="Koendjbiharie J.G."/>
            <person name="van Kranenburg R."/>
        </authorList>
    </citation>
    <scope>NUCLEOTIDE SEQUENCE [LARGE SCALE GENOMIC DNA]</scope>
    <source>
        <strain evidence="1 2">DSM 5806</strain>
    </source>
</reference>
<accession>A0A2K2F832</accession>
<evidence type="ECO:0000313" key="2">
    <source>
        <dbReference type="Proteomes" id="UP000236151"/>
    </source>
</evidence>
<comment type="caution">
    <text evidence="1">The sequence shown here is derived from an EMBL/GenBank/DDBJ whole genome shotgun (WGS) entry which is preliminary data.</text>
</comment>
<name>A0A2K2F832_9CLOT</name>
<proteinExistence type="predicted"/>
<sequence length="267" mass="29467">MKIRVLSVFLVVCCLYVSGCTKQETVLGPKTEVSSYSEETLDVKGALSLEVLSDTSNIEVYAWDKSSVKFEITKKIRGTESKDILKAKLEDFKIDINKEDNKIIFSSKYDGKASSLVDKSVDLKIFLPQNTDNIYCKVDIGTIKFYDDLYCNLKAEIKTANIDINKIEGRVNLTGDMGNLTIHEGKVKAGSSAKVNFGNITIKAAFEEGGEYGFETGVGNLEFKLPEESRICIEGIGNVEINEFNDTSYPTKVKLNSGMGKITAVKS</sequence>
<gene>
    <name evidence="1" type="ORF">CDQ84_16830</name>
</gene>
<protein>
    <recommendedName>
        <fullName evidence="3">Adhesin domain-containing protein</fullName>
    </recommendedName>
</protein>
<evidence type="ECO:0000313" key="1">
    <source>
        <dbReference type="EMBL" id="PNT95592.1"/>
    </source>
</evidence>
<keyword evidence="2" id="KW-1185">Reference proteome</keyword>
<dbReference type="Proteomes" id="UP000236151">
    <property type="component" value="Unassembled WGS sequence"/>
</dbReference>